<dbReference type="EMBL" id="SZYD01000006">
    <property type="protein sequence ID" value="KAD5961292.1"/>
    <property type="molecule type" value="Genomic_DNA"/>
</dbReference>
<feature type="region of interest" description="Disordered" evidence="1">
    <location>
        <begin position="103"/>
        <end position="130"/>
    </location>
</feature>
<gene>
    <name evidence="2" type="ORF">E3N88_12765</name>
    <name evidence="3" type="ORF">E3N88_12768</name>
</gene>
<evidence type="ECO:0000313" key="3">
    <source>
        <dbReference type="EMBL" id="KAD5961295.1"/>
    </source>
</evidence>
<dbReference type="AlphaFoldDB" id="A0A5N6P7S6"/>
<keyword evidence="4" id="KW-1185">Reference proteome</keyword>
<reference evidence="3 4" key="1">
    <citation type="submission" date="2019-05" db="EMBL/GenBank/DDBJ databases">
        <title>Mikania micrantha, genome provides insights into the molecular mechanism of rapid growth.</title>
        <authorList>
            <person name="Liu B."/>
        </authorList>
    </citation>
    <scope>NUCLEOTIDE SEQUENCE [LARGE SCALE GENOMIC DNA]</scope>
    <source>
        <strain evidence="3">NLD-2019</strain>
        <tissue evidence="3">Leaf</tissue>
    </source>
</reference>
<dbReference type="Proteomes" id="UP000326396">
    <property type="component" value="Linkage Group LG14"/>
</dbReference>
<sequence>MKLLRSACSTQVTQPPYAPRAHYRLACAKPPGTLLLPQLPGALLLPPPLTSCHRAAHRRPLLTPLTDAFFLPPLTGPLLLPPLTTSCSLVVVYFSKIWNTKEWRKKSTSGKDNRSKTDRGGKTSRHTGDR</sequence>
<accession>A0A5N6P7S6</accession>
<organism evidence="3 4">
    <name type="scientific">Mikania micrantha</name>
    <name type="common">bitter vine</name>
    <dbReference type="NCBI Taxonomy" id="192012"/>
    <lineage>
        <taxon>Eukaryota</taxon>
        <taxon>Viridiplantae</taxon>
        <taxon>Streptophyta</taxon>
        <taxon>Embryophyta</taxon>
        <taxon>Tracheophyta</taxon>
        <taxon>Spermatophyta</taxon>
        <taxon>Magnoliopsida</taxon>
        <taxon>eudicotyledons</taxon>
        <taxon>Gunneridae</taxon>
        <taxon>Pentapetalae</taxon>
        <taxon>asterids</taxon>
        <taxon>campanulids</taxon>
        <taxon>Asterales</taxon>
        <taxon>Asteraceae</taxon>
        <taxon>Asteroideae</taxon>
        <taxon>Heliantheae alliance</taxon>
        <taxon>Eupatorieae</taxon>
        <taxon>Mikania</taxon>
    </lineage>
</organism>
<proteinExistence type="predicted"/>
<feature type="compositionally biased region" description="Basic and acidic residues" evidence="1">
    <location>
        <begin position="109"/>
        <end position="130"/>
    </location>
</feature>
<protein>
    <submittedName>
        <fullName evidence="3">Uncharacterized protein</fullName>
    </submittedName>
</protein>
<name>A0A5N6P7S6_9ASTR</name>
<evidence type="ECO:0000313" key="4">
    <source>
        <dbReference type="Proteomes" id="UP000326396"/>
    </source>
</evidence>
<evidence type="ECO:0000313" key="2">
    <source>
        <dbReference type="EMBL" id="KAD5961292.1"/>
    </source>
</evidence>
<evidence type="ECO:0000256" key="1">
    <source>
        <dbReference type="SAM" id="MobiDB-lite"/>
    </source>
</evidence>
<dbReference type="EMBL" id="SZYD01000006">
    <property type="protein sequence ID" value="KAD5961295.1"/>
    <property type="molecule type" value="Genomic_DNA"/>
</dbReference>
<comment type="caution">
    <text evidence="3">The sequence shown here is derived from an EMBL/GenBank/DDBJ whole genome shotgun (WGS) entry which is preliminary data.</text>
</comment>